<organism evidence="2 3">
    <name type="scientific">Pleurodeles waltl</name>
    <name type="common">Iberian ribbed newt</name>
    <dbReference type="NCBI Taxonomy" id="8319"/>
    <lineage>
        <taxon>Eukaryota</taxon>
        <taxon>Metazoa</taxon>
        <taxon>Chordata</taxon>
        <taxon>Craniata</taxon>
        <taxon>Vertebrata</taxon>
        <taxon>Euteleostomi</taxon>
        <taxon>Amphibia</taxon>
        <taxon>Batrachia</taxon>
        <taxon>Caudata</taxon>
        <taxon>Salamandroidea</taxon>
        <taxon>Salamandridae</taxon>
        <taxon>Pleurodelinae</taxon>
        <taxon>Pleurodeles</taxon>
    </lineage>
</organism>
<sequence>MDCYKIQVLAVPLSRAGSGQPPPTSHSQPSVLKVQCYQRPGHTLNHTGGHEQEGPHPITTGDEPRVVATQDSSVDRSGPARLAQNSALLGASDLRSIMTGSTPHQVANFLANELTQDRLGVGHLTSLLSGGRGSRSNHTTSRPLQRPPRGLPVPAASIAAQAQAAPRSSLYALGPNWQIGRALVAARNR</sequence>
<evidence type="ECO:0000256" key="1">
    <source>
        <dbReference type="SAM" id="MobiDB-lite"/>
    </source>
</evidence>
<accession>A0AAV7P1L6</accession>
<keyword evidence="3" id="KW-1185">Reference proteome</keyword>
<gene>
    <name evidence="2" type="ORF">NDU88_009240</name>
</gene>
<name>A0AAV7P1L6_PLEWA</name>
<dbReference type="Proteomes" id="UP001066276">
    <property type="component" value="Chromosome 8"/>
</dbReference>
<proteinExistence type="predicted"/>
<evidence type="ECO:0000313" key="3">
    <source>
        <dbReference type="Proteomes" id="UP001066276"/>
    </source>
</evidence>
<dbReference type="AlphaFoldDB" id="A0AAV7P1L6"/>
<feature type="region of interest" description="Disordered" evidence="1">
    <location>
        <begin position="128"/>
        <end position="152"/>
    </location>
</feature>
<comment type="caution">
    <text evidence="2">The sequence shown here is derived from an EMBL/GenBank/DDBJ whole genome shotgun (WGS) entry which is preliminary data.</text>
</comment>
<protein>
    <submittedName>
        <fullName evidence="2">Uncharacterized protein</fullName>
    </submittedName>
</protein>
<evidence type="ECO:0000313" key="2">
    <source>
        <dbReference type="EMBL" id="KAJ1121112.1"/>
    </source>
</evidence>
<dbReference type="EMBL" id="JANPWB010000012">
    <property type="protein sequence ID" value="KAJ1121112.1"/>
    <property type="molecule type" value="Genomic_DNA"/>
</dbReference>
<reference evidence="2" key="1">
    <citation type="journal article" date="2022" name="bioRxiv">
        <title>Sequencing and chromosome-scale assembly of the giantPleurodeles waltlgenome.</title>
        <authorList>
            <person name="Brown T."/>
            <person name="Elewa A."/>
            <person name="Iarovenko S."/>
            <person name="Subramanian E."/>
            <person name="Araus A.J."/>
            <person name="Petzold A."/>
            <person name="Susuki M."/>
            <person name="Suzuki K.-i.T."/>
            <person name="Hayashi T."/>
            <person name="Toyoda A."/>
            <person name="Oliveira C."/>
            <person name="Osipova E."/>
            <person name="Leigh N.D."/>
            <person name="Simon A."/>
            <person name="Yun M.H."/>
        </authorList>
    </citation>
    <scope>NUCLEOTIDE SEQUENCE</scope>
    <source>
        <strain evidence="2">20211129_DDA</strain>
        <tissue evidence="2">Liver</tissue>
    </source>
</reference>
<feature type="region of interest" description="Disordered" evidence="1">
    <location>
        <begin position="40"/>
        <end position="63"/>
    </location>
</feature>